<dbReference type="Pfam" id="PF12771">
    <property type="entry name" value="SusD-like_2"/>
    <property type="match status" value="1"/>
</dbReference>
<dbReference type="AlphaFoldDB" id="A0A1T5NR73"/>
<dbReference type="Proteomes" id="UP000190166">
    <property type="component" value="Unassembled WGS sequence"/>
</dbReference>
<evidence type="ECO:0000313" key="3">
    <source>
        <dbReference type="Proteomes" id="UP000190166"/>
    </source>
</evidence>
<dbReference type="EMBL" id="FUZZ01000001">
    <property type="protein sequence ID" value="SKD03031.1"/>
    <property type="molecule type" value="Genomic_DNA"/>
</dbReference>
<evidence type="ECO:0000313" key="2">
    <source>
        <dbReference type="EMBL" id="SKD03031.1"/>
    </source>
</evidence>
<dbReference type="Gene3D" id="1.25.40.390">
    <property type="match status" value="1"/>
</dbReference>
<dbReference type="STRING" id="393003.SAMN05660461_2723"/>
<dbReference type="PROSITE" id="PS51257">
    <property type="entry name" value="PROKAR_LIPOPROTEIN"/>
    <property type="match status" value="1"/>
</dbReference>
<feature type="compositionally biased region" description="Basic and acidic residues" evidence="1">
    <location>
        <begin position="462"/>
        <end position="472"/>
    </location>
</feature>
<feature type="region of interest" description="Disordered" evidence="1">
    <location>
        <begin position="449"/>
        <end position="472"/>
    </location>
</feature>
<evidence type="ECO:0000256" key="1">
    <source>
        <dbReference type="SAM" id="MobiDB-lite"/>
    </source>
</evidence>
<name>A0A1T5NR73_9BACT</name>
<proteinExistence type="predicted"/>
<dbReference type="SUPFAM" id="SSF48452">
    <property type="entry name" value="TPR-like"/>
    <property type="match status" value="1"/>
</dbReference>
<protein>
    <submittedName>
        <fullName evidence="2">Starch-binding associating with outer membrane</fullName>
    </submittedName>
</protein>
<sequence>MMNKKIIISIIAGSVMLGGSGCKKFLDVNNDPAAATNVTDALLVGGAELTTAFNIAGGYPARTAAFWTQQLGYDQPAPEWDTYKVTASDVDNTWSFDMYPQILNNLKILQDQATTASHPHAAGMGKILMAYNMAVTTDLWNAVPYSQGFTGFGNLKPKYDTQESIYTSINTLLDDAIALLAQEDASGSVGDKDLIYGSDPEKWTAFAYFLKARFALRLTYAPGKVAATQAQAALTALAKAFPDASFNPGVTFGTKSGSEAPWNQFTVKWGSVAVSSTFLTLLQSTNDPRLPVMVDPVKKGTGYRGRIIGSDQIDIDSLSGVGQFFAAADQSVYLATYDEQLFIKAEATFLTAGFAAAQPVLKSAVEAHMERCGLNPASAAVQAYITAKCTLTAANAYEVIMTQKYISNYLSLESYNDWRRTNFPKLTVVENAYQGITTIPRRWVYPASENETNAQPEQPGKLTDRVWWDTKQ</sequence>
<organism evidence="2 3">
    <name type="scientific">Chitinophaga ginsengisegetis</name>
    <dbReference type="NCBI Taxonomy" id="393003"/>
    <lineage>
        <taxon>Bacteria</taxon>
        <taxon>Pseudomonadati</taxon>
        <taxon>Bacteroidota</taxon>
        <taxon>Chitinophagia</taxon>
        <taxon>Chitinophagales</taxon>
        <taxon>Chitinophagaceae</taxon>
        <taxon>Chitinophaga</taxon>
    </lineage>
</organism>
<dbReference type="InterPro" id="IPR041662">
    <property type="entry name" value="SusD-like_2"/>
</dbReference>
<keyword evidence="3" id="KW-1185">Reference proteome</keyword>
<dbReference type="InterPro" id="IPR011990">
    <property type="entry name" value="TPR-like_helical_dom_sf"/>
</dbReference>
<reference evidence="2 3" key="1">
    <citation type="submission" date="2017-02" db="EMBL/GenBank/DDBJ databases">
        <authorList>
            <person name="Peterson S.W."/>
        </authorList>
    </citation>
    <scope>NUCLEOTIDE SEQUENCE [LARGE SCALE GENOMIC DNA]</scope>
    <source>
        <strain evidence="2 3">DSM 18108</strain>
    </source>
</reference>
<gene>
    <name evidence="2" type="ORF">SAMN05660461_2723</name>
</gene>
<accession>A0A1T5NR73</accession>